<dbReference type="FunFam" id="3.30.160.60:FF:000100">
    <property type="entry name" value="Zinc finger 45-like"/>
    <property type="match status" value="1"/>
</dbReference>
<comment type="caution">
    <text evidence="11">The sequence shown here is derived from an EMBL/GenBank/DDBJ whole genome shotgun (WGS) entry which is preliminary data.</text>
</comment>
<dbReference type="InterPro" id="IPR036236">
    <property type="entry name" value="Znf_C2H2_sf"/>
</dbReference>
<dbReference type="AlphaFoldDB" id="A0AAD8HPE5"/>
<keyword evidence="3" id="KW-0677">Repeat</keyword>
<dbReference type="EMBL" id="JAUIZM010000008">
    <property type="protein sequence ID" value="KAK1370957.1"/>
    <property type="molecule type" value="Genomic_DNA"/>
</dbReference>
<keyword evidence="5" id="KW-0862">Zinc</keyword>
<accession>A0AAD8HPE5</accession>
<evidence type="ECO:0000256" key="1">
    <source>
        <dbReference type="ARBA" id="ARBA00004123"/>
    </source>
</evidence>
<gene>
    <name evidence="11" type="ORF">POM88_037049</name>
</gene>
<dbReference type="InterPro" id="IPR013087">
    <property type="entry name" value="Znf_C2H2_type"/>
</dbReference>
<keyword evidence="12" id="KW-1185">Reference proteome</keyword>
<dbReference type="Pfam" id="PF23115">
    <property type="entry name" value="zf-C2H2_STOP2_3rd"/>
    <property type="match status" value="1"/>
</dbReference>
<keyword evidence="6" id="KW-0805">Transcription regulation</keyword>
<dbReference type="Pfam" id="PF23118">
    <property type="entry name" value="zf-C2H2_STOP2_C"/>
    <property type="match status" value="1"/>
</dbReference>
<organism evidence="11 12">
    <name type="scientific">Heracleum sosnowskyi</name>
    <dbReference type="NCBI Taxonomy" id="360622"/>
    <lineage>
        <taxon>Eukaryota</taxon>
        <taxon>Viridiplantae</taxon>
        <taxon>Streptophyta</taxon>
        <taxon>Embryophyta</taxon>
        <taxon>Tracheophyta</taxon>
        <taxon>Spermatophyta</taxon>
        <taxon>Magnoliopsida</taxon>
        <taxon>eudicotyledons</taxon>
        <taxon>Gunneridae</taxon>
        <taxon>Pentapetalae</taxon>
        <taxon>asterids</taxon>
        <taxon>campanulids</taxon>
        <taxon>Apiales</taxon>
        <taxon>Apiaceae</taxon>
        <taxon>Apioideae</taxon>
        <taxon>apioid superclade</taxon>
        <taxon>Tordylieae</taxon>
        <taxon>Tordyliinae</taxon>
        <taxon>Heracleum</taxon>
    </lineage>
</organism>
<keyword evidence="7" id="KW-0804">Transcription</keyword>
<dbReference type="SMART" id="SM00355">
    <property type="entry name" value="ZnF_C2H2"/>
    <property type="match status" value="4"/>
</dbReference>
<evidence type="ECO:0000259" key="10">
    <source>
        <dbReference type="PROSITE" id="PS50157"/>
    </source>
</evidence>
<evidence type="ECO:0000256" key="7">
    <source>
        <dbReference type="ARBA" id="ARBA00023163"/>
    </source>
</evidence>
<dbReference type="PROSITE" id="PS50157">
    <property type="entry name" value="ZINC_FINGER_C2H2_2"/>
    <property type="match status" value="1"/>
</dbReference>
<dbReference type="Pfam" id="PF00096">
    <property type="entry name" value="zf-C2H2"/>
    <property type="match status" value="1"/>
</dbReference>
<dbReference type="GO" id="GO:0010044">
    <property type="term" value="P:response to aluminum ion"/>
    <property type="evidence" value="ECO:0007669"/>
    <property type="project" value="InterPro"/>
</dbReference>
<evidence type="ECO:0000313" key="11">
    <source>
        <dbReference type="EMBL" id="KAK1370957.1"/>
    </source>
</evidence>
<dbReference type="GO" id="GO:0008270">
    <property type="term" value="F:zinc ion binding"/>
    <property type="evidence" value="ECO:0007669"/>
    <property type="project" value="UniProtKB-KW"/>
</dbReference>
<dbReference type="GO" id="GO:0010447">
    <property type="term" value="P:response to acidic pH"/>
    <property type="evidence" value="ECO:0007669"/>
    <property type="project" value="InterPro"/>
</dbReference>
<feature type="domain" description="C2H2-type" evidence="10">
    <location>
        <begin position="138"/>
        <end position="165"/>
    </location>
</feature>
<evidence type="ECO:0000256" key="9">
    <source>
        <dbReference type="PROSITE-ProRule" id="PRU00042"/>
    </source>
</evidence>
<name>A0AAD8HPE5_9APIA</name>
<evidence type="ECO:0000313" key="12">
    <source>
        <dbReference type="Proteomes" id="UP001237642"/>
    </source>
</evidence>
<dbReference type="SUPFAM" id="SSF57667">
    <property type="entry name" value="beta-beta-alpha zinc fingers"/>
    <property type="match status" value="2"/>
</dbReference>
<reference evidence="11" key="1">
    <citation type="submission" date="2023-02" db="EMBL/GenBank/DDBJ databases">
        <title>Genome of toxic invasive species Heracleum sosnowskyi carries increased number of genes despite the absence of recent whole-genome duplications.</title>
        <authorList>
            <person name="Schelkunov M."/>
            <person name="Shtratnikova V."/>
            <person name="Makarenko M."/>
            <person name="Klepikova A."/>
            <person name="Omelchenko D."/>
            <person name="Novikova G."/>
            <person name="Obukhova E."/>
            <person name="Bogdanov V."/>
            <person name="Penin A."/>
            <person name="Logacheva M."/>
        </authorList>
    </citation>
    <scope>NUCLEOTIDE SEQUENCE</scope>
    <source>
        <strain evidence="11">Hsosn_3</strain>
        <tissue evidence="11">Leaf</tissue>
    </source>
</reference>
<evidence type="ECO:0000256" key="5">
    <source>
        <dbReference type="ARBA" id="ARBA00022833"/>
    </source>
</evidence>
<dbReference type="Gene3D" id="3.30.160.60">
    <property type="entry name" value="Classic Zinc Finger"/>
    <property type="match status" value="2"/>
</dbReference>
<dbReference type="Proteomes" id="UP001237642">
    <property type="component" value="Unassembled WGS sequence"/>
</dbReference>
<keyword evidence="2" id="KW-0479">Metal-binding</keyword>
<keyword evidence="4 9" id="KW-0863">Zinc-finger</keyword>
<protein>
    <submittedName>
        <fullName evidence="11">Protein SENSITIVE TO PROTON RHIZOTOXICITY 1-like</fullName>
    </submittedName>
</protein>
<dbReference type="PANTHER" id="PTHR46352:SF14">
    <property type="entry name" value="PROTEIN SENSITIVE TO PROTON RHIZOTOXICITY 2-LIKE"/>
    <property type="match status" value="1"/>
</dbReference>
<evidence type="ECO:0000256" key="6">
    <source>
        <dbReference type="ARBA" id="ARBA00023015"/>
    </source>
</evidence>
<comment type="subcellular location">
    <subcellularLocation>
        <location evidence="1">Nucleus</location>
    </subcellularLocation>
</comment>
<dbReference type="PANTHER" id="PTHR46352">
    <property type="entry name" value="PROTEIN SENSITIVE TO PROTON RHIZOTOXICITY 1"/>
    <property type="match status" value="1"/>
</dbReference>
<evidence type="ECO:0000256" key="8">
    <source>
        <dbReference type="ARBA" id="ARBA00023242"/>
    </source>
</evidence>
<proteinExistence type="predicted"/>
<evidence type="ECO:0000256" key="4">
    <source>
        <dbReference type="ARBA" id="ARBA00022771"/>
    </source>
</evidence>
<sequence>MSCSGDLRHFPAHTTATTSTLTANPSIPLNNLAAVQTRIDAVRTFLSSSLQTQTLIGNVQLQSISDEISDSIHQIIVNGAALIASSNLPVRPGPTRMFLEPELKLSSDVKPEMSVNNVSDDWETIELGSEELLAEFAHFCDVCGKGFKRDANLRMHMRAHGNEFKTPEALAKPEKGLNFGGKKIRFSCPMIGCNRNKCHDKYKALKTVVCVKNHFKRSHCPKTYVCNRCNKKSFSVMSDLRNHLKHCGEVKWKCSCGTSFSRKDKLFGHMALFEGHMPAIMEEDEKGKVVVEGTELGVNVSENGSFDGLIGEYGSIEDFCFDDLLSTTNNDGSLVTQMDGFFEF</sequence>
<dbReference type="PROSITE" id="PS00028">
    <property type="entry name" value="ZINC_FINGER_C2H2_1"/>
    <property type="match status" value="1"/>
</dbReference>
<keyword evidence="8" id="KW-0539">Nucleus</keyword>
<reference evidence="11" key="2">
    <citation type="submission" date="2023-05" db="EMBL/GenBank/DDBJ databases">
        <authorList>
            <person name="Schelkunov M.I."/>
        </authorList>
    </citation>
    <scope>NUCLEOTIDE SEQUENCE</scope>
    <source>
        <strain evidence="11">Hsosn_3</strain>
        <tissue evidence="11">Leaf</tissue>
    </source>
</reference>
<dbReference type="InterPro" id="IPR044300">
    <property type="entry name" value="STOP1/2"/>
</dbReference>
<evidence type="ECO:0000256" key="3">
    <source>
        <dbReference type="ARBA" id="ARBA00022737"/>
    </source>
</evidence>
<evidence type="ECO:0000256" key="2">
    <source>
        <dbReference type="ARBA" id="ARBA00022723"/>
    </source>
</evidence>
<dbReference type="InterPro" id="IPR058196">
    <property type="entry name" value="zf-C2H2_STOP1/2_C"/>
</dbReference>
<dbReference type="InterPro" id="IPR059161">
    <property type="entry name" value="Znf-C2H2_STOP1/2_3rd"/>
</dbReference>